<dbReference type="AlphaFoldDB" id="A0A7V7PMG5"/>
<reference evidence="1 2" key="1">
    <citation type="submission" date="2019-09" db="EMBL/GenBank/DDBJ databases">
        <title>YIM 132180 draft genome.</title>
        <authorList>
            <person name="Zhang K."/>
        </authorList>
    </citation>
    <scope>NUCLEOTIDE SEQUENCE [LARGE SCALE GENOMIC DNA]</scope>
    <source>
        <strain evidence="1 2">YIM 132180</strain>
    </source>
</reference>
<sequence length="103" mass="12232">MRKIIIGALALLVIGSVPSVAQMYRGDAREYRQEQRIRNGVRTGRLTPGEARRLAQQQRRIDRAQARARYDGYVSPRERQRIERMQNRSSRNIYQKKHNYRGY</sequence>
<evidence type="ECO:0000313" key="2">
    <source>
        <dbReference type="Proteomes" id="UP000432089"/>
    </source>
</evidence>
<organism evidence="1 2">
    <name type="scientific">Plantimonas leprariae</name>
    <dbReference type="NCBI Taxonomy" id="2615207"/>
    <lineage>
        <taxon>Bacteria</taxon>
        <taxon>Pseudomonadati</taxon>
        <taxon>Pseudomonadota</taxon>
        <taxon>Alphaproteobacteria</taxon>
        <taxon>Hyphomicrobiales</taxon>
        <taxon>Aurantimonadaceae</taxon>
        <taxon>Plantimonas</taxon>
    </lineage>
</organism>
<accession>A0A7V7PMG5</accession>
<evidence type="ECO:0000313" key="1">
    <source>
        <dbReference type="EMBL" id="KAB0678088.1"/>
    </source>
</evidence>
<dbReference type="Proteomes" id="UP000432089">
    <property type="component" value="Unassembled WGS sequence"/>
</dbReference>
<dbReference type="RefSeq" id="WP_150971631.1">
    <property type="nucleotide sequence ID" value="NZ_VZDO01000014.1"/>
</dbReference>
<protein>
    <submittedName>
        <fullName evidence="1">Uncharacterized protein</fullName>
    </submittedName>
</protein>
<proteinExistence type="predicted"/>
<comment type="caution">
    <text evidence="1">The sequence shown here is derived from an EMBL/GenBank/DDBJ whole genome shotgun (WGS) entry which is preliminary data.</text>
</comment>
<gene>
    <name evidence="1" type="ORF">F6X38_16825</name>
</gene>
<name>A0A7V7PMG5_9HYPH</name>
<dbReference type="EMBL" id="VZDO01000014">
    <property type="protein sequence ID" value="KAB0678088.1"/>
    <property type="molecule type" value="Genomic_DNA"/>
</dbReference>
<keyword evidence="2" id="KW-1185">Reference proteome</keyword>